<gene>
    <name evidence="2" type="primary">wcqX</name>
</gene>
<dbReference type="PANTHER" id="PTHR45947">
    <property type="entry name" value="SULFOQUINOVOSYL TRANSFERASE SQD2"/>
    <property type="match status" value="1"/>
</dbReference>
<name>A0A0P0YSC8_9ENTR</name>
<evidence type="ECO:0000259" key="1">
    <source>
        <dbReference type="Pfam" id="PF00534"/>
    </source>
</evidence>
<dbReference type="Gene3D" id="3.40.50.2000">
    <property type="entry name" value="Glycogen Phosphorylase B"/>
    <property type="match status" value="2"/>
</dbReference>
<protein>
    <submittedName>
        <fullName evidence="2">Glycosyl transferase</fullName>
    </submittedName>
</protein>
<organism evidence="2">
    <name type="scientific">Klebsiella sp. 4463/52</name>
    <dbReference type="NCBI Taxonomy" id="1497830"/>
    <lineage>
        <taxon>Bacteria</taxon>
        <taxon>Pseudomonadati</taxon>
        <taxon>Pseudomonadota</taxon>
        <taxon>Gammaproteobacteria</taxon>
        <taxon>Enterobacterales</taxon>
        <taxon>Enterobacteriaceae</taxon>
        <taxon>Klebsiella/Raoultella group</taxon>
        <taxon>Klebsiella</taxon>
    </lineage>
</organism>
<dbReference type="AlphaFoldDB" id="A0A0P0YSC8"/>
<reference evidence="2" key="1">
    <citation type="submission" date="2014-04" db="EMBL/GenBank/DDBJ databases">
        <authorList>
            <person name="Harrison E."/>
        </authorList>
    </citation>
    <scope>NUCLEOTIDE SEQUENCE</scope>
    <source>
        <strain evidence="2">4463/52</strain>
    </source>
</reference>
<reference evidence="2" key="2">
    <citation type="journal article" date="2015" name="Sci. Rep.">
        <title>Genetic analysis of capsular polysaccharide synthesis gene clusters in 79 capsular types of Klebsiella spp.</title>
        <authorList>
            <person name="Pan Y.J."/>
            <person name="Lin T.L."/>
            <person name="Chen C.T."/>
            <person name="Chen Y.Y."/>
            <person name="Hsieh P.F."/>
            <person name="Hsu C.R."/>
            <person name="Wu M.C."/>
            <person name="Wang J.T."/>
        </authorList>
    </citation>
    <scope>NUCLEOTIDE SEQUENCE</scope>
    <source>
        <strain evidence="2">4463/52</strain>
    </source>
</reference>
<proteinExistence type="predicted"/>
<dbReference type="EMBL" id="AB924597">
    <property type="protein sequence ID" value="BAT24127.1"/>
    <property type="molecule type" value="Genomic_DNA"/>
</dbReference>
<feature type="domain" description="Glycosyl transferase family 1" evidence="1">
    <location>
        <begin position="183"/>
        <end position="340"/>
    </location>
</feature>
<dbReference type="GO" id="GO:0016757">
    <property type="term" value="F:glycosyltransferase activity"/>
    <property type="evidence" value="ECO:0007669"/>
    <property type="project" value="InterPro"/>
</dbReference>
<dbReference type="InterPro" id="IPR050194">
    <property type="entry name" value="Glycosyltransferase_grp1"/>
</dbReference>
<dbReference type="SUPFAM" id="SSF53756">
    <property type="entry name" value="UDP-Glycosyltransferase/glycogen phosphorylase"/>
    <property type="match status" value="1"/>
</dbReference>
<keyword evidence="2" id="KW-0808">Transferase</keyword>
<dbReference type="PANTHER" id="PTHR45947:SF3">
    <property type="entry name" value="SULFOQUINOVOSYL TRANSFERASE SQD2"/>
    <property type="match status" value="1"/>
</dbReference>
<evidence type="ECO:0000313" key="2">
    <source>
        <dbReference type="EMBL" id="BAT24127.1"/>
    </source>
</evidence>
<accession>A0A0P0YSC8</accession>
<dbReference type="Pfam" id="PF00534">
    <property type="entry name" value="Glycos_transf_1"/>
    <property type="match status" value="1"/>
</dbReference>
<sequence length="369" mass="42238">MKILLIHNTLPSYRVPLFNNLAKKNTVHAYFYAASLNQKVYGDTNRFNELKNVTLIENFRSKENIKDLIRGEYSHIILPPLDDFKALLVSYFVLFLCNKKSKLCLFWEKWNVEFARMGIKKKLKNIFLHFAIGLLIKKIDVFLCPGIKTRQYLLSLGVESKRIKLVGDCSAIEAPLNFEADKKIRDEYVSNDATVILYYGRIIHRKGLEILINAFHRLEKEGKNVFLLVCGDGPQRKDFEKLAQTLNITNIKFMGYIAPEERYKFFTASDLFVLPSYYFDDVNEAWGLTVNEALAYGLPVIATDMVGSAHDLITPKNGILIKENNTDELYYAIKQAINTNYNKSEIVASVEKYNPSAVSSNILNAMGNN</sequence>
<dbReference type="InterPro" id="IPR001296">
    <property type="entry name" value="Glyco_trans_1"/>
</dbReference>